<dbReference type="Proteomes" id="UP000000311">
    <property type="component" value="Unassembled WGS sequence"/>
</dbReference>
<keyword evidence="1" id="KW-0812">Transmembrane</keyword>
<evidence type="ECO:0000256" key="1">
    <source>
        <dbReference type="SAM" id="Phobius"/>
    </source>
</evidence>
<gene>
    <name evidence="2" type="ORF">EAG_12304</name>
</gene>
<sequence>MAEETPSSKEVVSTSKVVTIKKNPLLDILSKLKEKEAFSKLKEKKAFIRLIKNWIIHLQQWLLIMALNAGFNLAWGWTYDFLFGVYGMTPIPYFPNPILP</sequence>
<evidence type="ECO:0000313" key="2">
    <source>
        <dbReference type="EMBL" id="EFN62191.1"/>
    </source>
</evidence>
<organism evidence="3">
    <name type="scientific">Camponotus floridanus</name>
    <name type="common">Florida carpenter ant</name>
    <dbReference type="NCBI Taxonomy" id="104421"/>
    <lineage>
        <taxon>Eukaryota</taxon>
        <taxon>Metazoa</taxon>
        <taxon>Ecdysozoa</taxon>
        <taxon>Arthropoda</taxon>
        <taxon>Hexapoda</taxon>
        <taxon>Insecta</taxon>
        <taxon>Pterygota</taxon>
        <taxon>Neoptera</taxon>
        <taxon>Endopterygota</taxon>
        <taxon>Hymenoptera</taxon>
        <taxon>Apocrita</taxon>
        <taxon>Aculeata</taxon>
        <taxon>Formicoidea</taxon>
        <taxon>Formicidae</taxon>
        <taxon>Formicinae</taxon>
        <taxon>Camponotus</taxon>
    </lineage>
</organism>
<protein>
    <submittedName>
        <fullName evidence="2">Uncharacterized protein</fullName>
    </submittedName>
</protein>
<reference evidence="2 3" key="1">
    <citation type="journal article" date="2010" name="Science">
        <title>Genomic comparison of the ants Camponotus floridanus and Harpegnathos saltator.</title>
        <authorList>
            <person name="Bonasio R."/>
            <person name="Zhang G."/>
            <person name="Ye C."/>
            <person name="Mutti N.S."/>
            <person name="Fang X."/>
            <person name="Qin N."/>
            <person name="Donahue G."/>
            <person name="Yang P."/>
            <person name="Li Q."/>
            <person name="Li C."/>
            <person name="Zhang P."/>
            <person name="Huang Z."/>
            <person name="Berger S.L."/>
            <person name="Reinberg D."/>
            <person name="Wang J."/>
            <person name="Liebig J."/>
        </authorList>
    </citation>
    <scope>NUCLEOTIDE SEQUENCE [LARGE SCALE GENOMIC DNA]</scope>
    <source>
        <strain evidence="3">C129</strain>
    </source>
</reference>
<name>E2AWM7_CAMFO</name>
<proteinExistence type="predicted"/>
<keyword evidence="1" id="KW-0472">Membrane</keyword>
<dbReference type="InParanoid" id="E2AWM7"/>
<dbReference type="EMBL" id="GL443346">
    <property type="protein sequence ID" value="EFN62191.1"/>
    <property type="molecule type" value="Genomic_DNA"/>
</dbReference>
<evidence type="ECO:0000313" key="3">
    <source>
        <dbReference type="Proteomes" id="UP000000311"/>
    </source>
</evidence>
<accession>E2AWM7</accession>
<keyword evidence="3" id="KW-1185">Reference proteome</keyword>
<keyword evidence="1" id="KW-1133">Transmembrane helix</keyword>
<dbReference type="OrthoDB" id="10615651at2759"/>
<feature type="transmembrane region" description="Helical" evidence="1">
    <location>
        <begin position="54"/>
        <end position="75"/>
    </location>
</feature>
<dbReference type="AlphaFoldDB" id="E2AWM7"/>